<evidence type="ECO:0000256" key="1">
    <source>
        <dbReference type="SAM" id="MobiDB-lite"/>
    </source>
</evidence>
<feature type="domain" description="DUF4236" evidence="2">
    <location>
        <begin position="3"/>
        <end position="56"/>
    </location>
</feature>
<feature type="region of interest" description="Disordered" evidence="1">
    <location>
        <begin position="58"/>
        <end position="83"/>
    </location>
</feature>
<evidence type="ECO:0000313" key="4">
    <source>
        <dbReference type="Proteomes" id="UP000265882"/>
    </source>
</evidence>
<name>A0A3A4NPX5_ABYX5</name>
<organism evidence="3 4">
    <name type="scientific">Abyssobacteria bacterium (strain SURF_5)</name>
    <dbReference type="NCBI Taxonomy" id="2093360"/>
    <lineage>
        <taxon>Bacteria</taxon>
        <taxon>Pseudomonadati</taxon>
        <taxon>Candidatus Hydrogenedentota</taxon>
        <taxon>Candidatus Abyssobacteria</taxon>
    </lineage>
</organism>
<dbReference type="EMBL" id="QZKU01000055">
    <property type="protein sequence ID" value="RJP22633.1"/>
    <property type="molecule type" value="Genomic_DNA"/>
</dbReference>
<feature type="compositionally biased region" description="Basic residues" evidence="1">
    <location>
        <begin position="62"/>
        <end position="72"/>
    </location>
</feature>
<comment type="caution">
    <text evidence="3">The sequence shown here is derived from an EMBL/GenBank/DDBJ whole genome shotgun (WGS) entry which is preliminary data.</text>
</comment>
<dbReference type="InterPro" id="IPR011990">
    <property type="entry name" value="TPR-like_helical_dom_sf"/>
</dbReference>
<accession>A0A3A4NPX5</accession>
<evidence type="ECO:0000259" key="2">
    <source>
        <dbReference type="Pfam" id="PF14020"/>
    </source>
</evidence>
<dbReference type="AlphaFoldDB" id="A0A3A4NPX5"/>
<dbReference type="Pfam" id="PF14020">
    <property type="entry name" value="DUF4236"/>
    <property type="match status" value="1"/>
</dbReference>
<evidence type="ECO:0000313" key="3">
    <source>
        <dbReference type="EMBL" id="RJP22633.1"/>
    </source>
</evidence>
<gene>
    <name evidence="3" type="ORF">C4520_07910</name>
</gene>
<protein>
    <submittedName>
        <fullName evidence="3">DUF4236 domain-containing protein</fullName>
    </submittedName>
</protein>
<dbReference type="Gene3D" id="1.25.40.10">
    <property type="entry name" value="Tetratricopeptide repeat domain"/>
    <property type="match status" value="1"/>
</dbReference>
<dbReference type="Proteomes" id="UP000265882">
    <property type="component" value="Unassembled WGS sequence"/>
</dbReference>
<sequence>MSFRFWRRVKIAPGVTLNLSKSGGSLSFGPRGAKFTIGPRGARATAGIPGTGLFYTTTFSNGRRRGSRKPAKPRALPDPPAGDGLTLGFFQRLVTPDTEEALVDGCRHLFKGDEDEALAHLRRALHLADGAFLAGFVALKKNLLVEAAEYLEKARDKHNQLGRFFKKYEIATRFDLAITPEVTAHIGPNLRGTLLGLAEVCQLQGRSRESLNCLQHLLRLEPADVVVRLSVAELLFEAGSGAPRLCQKIVRLSEGIKNETALHAALLLYKARALRALELPDAARVTVTEALRRKAGRPEGLLRALRYERALICERLGQHRRARIELEKLYAECPDYEDVAVRLGVG</sequence>
<proteinExistence type="predicted"/>
<dbReference type="SUPFAM" id="SSF48452">
    <property type="entry name" value="TPR-like"/>
    <property type="match status" value="2"/>
</dbReference>
<dbReference type="InterPro" id="IPR025330">
    <property type="entry name" value="DUF4236"/>
</dbReference>
<reference evidence="3 4" key="1">
    <citation type="journal article" date="2017" name="ISME J.">
        <title>Energy and carbon metabolisms in a deep terrestrial subsurface fluid microbial community.</title>
        <authorList>
            <person name="Momper L."/>
            <person name="Jungbluth S.P."/>
            <person name="Lee M.D."/>
            <person name="Amend J.P."/>
        </authorList>
    </citation>
    <scope>NUCLEOTIDE SEQUENCE [LARGE SCALE GENOMIC DNA]</scope>
    <source>
        <strain evidence="3">SURF_5</strain>
    </source>
</reference>